<dbReference type="Proteomes" id="UP000186594">
    <property type="component" value="Unassembled WGS sequence"/>
</dbReference>
<keyword evidence="3" id="KW-1185">Reference proteome</keyword>
<organism evidence="2 3">
    <name type="scientific">Neolecta irregularis (strain DAH-3)</name>
    <dbReference type="NCBI Taxonomy" id="1198029"/>
    <lineage>
        <taxon>Eukaryota</taxon>
        <taxon>Fungi</taxon>
        <taxon>Dikarya</taxon>
        <taxon>Ascomycota</taxon>
        <taxon>Taphrinomycotina</taxon>
        <taxon>Neolectales</taxon>
        <taxon>Neolectaceae</taxon>
        <taxon>Neolecta</taxon>
    </lineage>
</organism>
<sequence>MTQHESVEKVTNSEERDSNPSPPWMSVRGSSLLQWTAFAHRKFGHLIYLQFLTLSPKEEDSGFIGSNLNGFLLLEKKSQGHKNNQHLLG</sequence>
<accession>A0A1U7LTR2</accession>
<comment type="caution">
    <text evidence="2">The sequence shown here is derived from an EMBL/GenBank/DDBJ whole genome shotgun (WGS) entry which is preliminary data.</text>
</comment>
<proteinExistence type="predicted"/>
<reference evidence="2 3" key="1">
    <citation type="submission" date="2016-04" db="EMBL/GenBank/DDBJ databases">
        <title>Evolutionary innovation and constraint leading to complex multicellularity in the Ascomycota.</title>
        <authorList>
            <person name="Cisse O."/>
            <person name="Nguyen A."/>
            <person name="Hewitt D.A."/>
            <person name="Jedd G."/>
            <person name="Stajich J.E."/>
        </authorList>
    </citation>
    <scope>NUCLEOTIDE SEQUENCE [LARGE SCALE GENOMIC DNA]</scope>
    <source>
        <strain evidence="2 3">DAH-3</strain>
    </source>
</reference>
<evidence type="ECO:0000313" key="2">
    <source>
        <dbReference type="EMBL" id="OLL25973.1"/>
    </source>
</evidence>
<feature type="region of interest" description="Disordered" evidence="1">
    <location>
        <begin position="1"/>
        <end position="23"/>
    </location>
</feature>
<dbReference type="EMBL" id="LXFE01000262">
    <property type="protein sequence ID" value="OLL25973.1"/>
    <property type="molecule type" value="Genomic_DNA"/>
</dbReference>
<gene>
    <name evidence="2" type="ORF">NEOLI_003218</name>
</gene>
<protein>
    <submittedName>
        <fullName evidence="2">Uncharacterized protein</fullName>
    </submittedName>
</protein>
<dbReference type="AlphaFoldDB" id="A0A1U7LTR2"/>
<feature type="compositionally biased region" description="Basic and acidic residues" evidence="1">
    <location>
        <begin position="1"/>
        <end position="18"/>
    </location>
</feature>
<name>A0A1U7LTR2_NEOID</name>
<evidence type="ECO:0000256" key="1">
    <source>
        <dbReference type="SAM" id="MobiDB-lite"/>
    </source>
</evidence>
<evidence type="ECO:0000313" key="3">
    <source>
        <dbReference type="Proteomes" id="UP000186594"/>
    </source>
</evidence>